<accession>A0AAE1M308</accession>
<dbReference type="Proteomes" id="UP001273209">
    <property type="component" value="Unassembled WGS sequence"/>
</dbReference>
<evidence type="ECO:0000313" key="1">
    <source>
        <dbReference type="EMBL" id="KAK4081285.1"/>
    </source>
</evidence>
<reference evidence="1" key="1">
    <citation type="submission" date="2023-11" db="EMBL/GenBank/DDBJ databases">
        <title>The genome sequences of three competitors of mushroom-forming fungi.</title>
        <authorList>
            <person name="Beijen E."/>
            <person name="Ohm R.A."/>
        </authorList>
    </citation>
    <scope>NUCLEOTIDE SEQUENCE</scope>
    <source>
        <strain evidence="1">CBS 100526</strain>
    </source>
</reference>
<sequence>MGIIRKAAVGVTVGTAAALGYLHVATSIIAPIPLNDALYSSSAYKKYNPHKNAATNDICVKTIPLNRIRPELLQKEGDLALELCRGVWHGWGYAIQRRHLHRKWYGPETSSQLWTRDQLAASTYEVGTAVTDHFEVVDRSPNEILVRAGGSPREQGGRPADGLFAIGAVVDHDAQVARLTLKSCLFPSHCKIESDKGPMHAPVELLHQWYSRVLLVSAASRLTRAEEKQHFNSYRGT</sequence>
<dbReference type="GeneID" id="87916945"/>
<protein>
    <submittedName>
        <fullName evidence="1">Uncharacterized protein</fullName>
    </submittedName>
</protein>
<gene>
    <name evidence="1" type="ORF">Triagg1_2817</name>
</gene>
<dbReference type="AlphaFoldDB" id="A0AAE1M308"/>
<dbReference type="EMBL" id="JAWRVG010000007">
    <property type="protein sequence ID" value="KAK4081285.1"/>
    <property type="molecule type" value="Genomic_DNA"/>
</dbReference>
<keyword evidence="2" id="KW-1185">Reference proteome</keyword>
<proteinExistence type="predicted"/>
<organism evidence="1 2">
    <name type="scientific">Trichoderma aggressivum f. europaeum</name>
    <dbReference type="NCBI Taxonomy" id="173218"/>
    <lineage>
        <taxon>Eukaryota</taxon>
        <taxon>Fungi</taxon>
        <taxon>Dikarya</taxon>
        <taxon>Ascomycota</taxon>
        <taxon>Pezizomycotina</taxon>
        <taxon>Sordariomycetes</taxon>
        <taxon>Hypocreomycetidae</taxon>
        <taxon>Hypocreales</taxon>
        <taxon>Hypocreaceae</taxon>
        <taxon>Trichoderma</taxon>
    </lineage>
</organism>
<name>A0AAE1M308_9HYPO</name>
<comment type="caution">
    <text evidence="1">The sequence shown here is derived from an EMBL/GenBank/DDBJ whole genome shotgun (WGS) entry which is preliminary data.</text>
</comment>
<dbReference type="RefSeq" id="XP_062758434.1">
    <property type="nucleotide sequence ID" value="XM_062897040.1"/>
</dbReference>
<evidence type="ECO:0000313" key="2">
    <source>
        <dbReference type="Proteomes" id="UP001273209"/>
    </source>
</evidence>